<dbReference type="Proteomes" id="UP001060215">
    <property type="component" value="Chromosome 4"/>
</dbReference>
<keyword evidence="1" id="KW-0808">Transferase</keyword>
<sequence length="208" mass="22581">MASPIAVRTVQAKITANLNKPGTRPFIPFGQADPSAFFRTTLVAEGAIVDSLCFANFNGYAPAAGIEPRQNCLSVQKTAGAIHAIEVLIMVLGRLPGANMLLPRPGYPQYATSAAFTNLEIRHFNLLPEKGWEFDLDDVEALADDNTVAMSLRTGLGFDMYVGTSLIDMYVKCGELSDARMVFDELPVRDVSSWNALIAGYMKDGMII</sequence>
<name>A0ACC0HKP3_9ERIC</name>
<protein>
    <submittedName>
        <fullName evidence="1">Nicotianamine aminotransferase A</fullName>
    </submittedName>
</protein>
<evidence type="ECO:0000313" key="2">
    <source>
        <dbReference type="Proteomes" id="UP001060215"/>
    </source>
</evidence>
<comment type="caution">
    <text evidence="1">The sequence shown here is derived from an EMBL/GenBank/DDBJ whole genome shotgun (WGS) entry which is preliminary data.</text>
</comment>
<keyword evidence="2" id="KW-1185">Reference proteome</keyword>
<proteinExistence type="predicted"/>
<evidence type="ECO:0000313" key="1">
    <source>
        <dbReference type="EMBL" id="KAI8014147.1"/>
    </source>
</evidence>
<organism evidence="1 2">
    <name type="scientific">Camellia lanceoleosa</name>
    <dbReference type="NCBI Taxonomy" id="1840588"/>
    <lineage>
        <taxon>Eukaryota</taxon>
        <taxon>Viridiplantae</taxon>
        <taxon>Streptophyta</taxon>
        <taxon>Embryophyta</taxon>
        <taxon>Tracheophyta</taxon>
        <taxon>Spermatophyta</taxon>
        <taxon>Magnoliopsida</taxon>
        <taxon>eudicotyledons</taxon>
        <taxon>Gunneridae</taxon>
        <taxon>Pentapetalae</taxon>
        <taxon>asterids</taxon>
        <taxon>Ericales</taxon>
        <taxon>Theaceae</taxon>
        <taxon>Camellia</taxon>
    </lineage>
</organism>
<dbReference type="EMBL" id="CM045761">
    <property type="protein sequence ID" value="KAI8014147.1"/>
    <property type="molecule type" value="Genomic_DNA"/>
</dbReference>
<gene>
    <name evidence="1" type="ORF">LOK49_LG05G01045</name>
</gene>
<reference evidence="1 2" key="1">
    <citation type="journal article" date="2022" name="Plant J.">
        <title>Chromosome-level genome of Camellia lanceoleosa provides a valuable resource for understanding genome evolution and self-incompatibility.</title>
        <authorList>
            <person name="Gong W."/>
            <person name="Xiao S."/>
            <person name="Wang L."/>
            <person name="Liao Z."/>
            <person name="Chang Y."/>
            <person name="Mo W."/>
            <person name="Hu G."/>
            <person name="Li W."/>
            <person name="Zhao G."/>
            <person name="Zhu H."/>
            <person name="Hu X."/>
            <person name="Ji K."/>
            <person name="Xiang X."/>
            <person name="Song Q."/>
            <person name="Yuan D."/>
            <person name="Jin S."/>
            <person name="Zhang L."/>
        </authorList>
    </citation>
    <scope>NUCLEOTIDE SEQUENCE [LARGE SCALE GENOMIC DNA]</scope>
    <source>
        <strain evidence="1">SQ_2022a</strain>
    </source>
</reference>
<keyword evidence="1" id="KW-0032">Aminotransferase</keyword>
<accession>A0ACC0HKP3</accession>